<feature type="region of interest" description="Disordered" evidence="1">
    <location>
        <begin position="88"/>
        <end position="140"/>
    </location>
</feature>
<sequence length="140" mass="15493">MATLRARGEETNICSWVKQLYLCDSLWRRLCDVTKDERVSNVALSTASVRPLKTDHDCIAMMNKEADVNEEVAEVNVAEAEVNEDEIHVDANEEDVTAATEEEKGDDIAASEEEGDDAATEEEVNVATIEEEGDATEEEE</sequence>
<comment type="caution">
    <text evidence="2">The sequence shown here is derived from an EMBL/GenBank/DDBJ whole genome shotgun (WGS) entry which is preliminary data.</text>
</comment>
<organism evidence="2 3">
    <name type="scientific">Hibiscus sabdariffa</name>
    <name type="common">roselle</name>
    <dbReference type="NCBI Taxonomy" id="183260"/>
    <lineage>
        <taxon>Eukaryota</taxon>
        <taxon>Viridiplantae</taxon>
        <taxon>Streptophyta</taxon>
        <taxon>Embryophyta</taxon>
        <taxon>Tracheophyta</taxon>
        <taxon>Spermatophyta</taxon>
        <taxon>Magnoliopsida</taxon>
        <taxon>eudicotyledons</taxon>
        <taxon>Gunneridae</taxon>
        <taxon>Pentapetalae</taxon>
        <taxon>rosids</taxon>
        <taxon>malvids</taxon>
        <taxon>Malvales</taxon>
        <taxon>Malvaceae</taxon>
        <taxon>Malvoideae</taxon>
        <taxon>Hibiscus</taxon>
    </lineage>
</organism>
<dbReference type="EMBL" id="JBBPBM010000004">
    <property type="protein sequence ID" value="KAK8589558.1"/>
    <property type="molecule type" value="Genomic_DNA"/>
</dbReference>
<gene>
    <name evidence="2" type="ORF">V6N12_023952</name>
</gene>
<name>A0ABR2G017_9ROSI</name>
<evidence type="ECO:0000313" key="3">
    <source>
        <dbReference type="Proteomes" id="UP001472677"/>
    </source>
</evidence>
<evidence type="ECO:0000256" key="1">
    <source>
        <dbReference type="SAM" id="MobiDB-lite"/>
    </source>
</evidence>
<keyword evidence="3" id="KW-1185">Reference proteome</keyword>
<protein>
    <submittedName>
        <fullName evidence="2">Uncharacterized protein</fullName>
    </submittedName>
</protein>
<feature type="compositionally biased region" description="Acidic residues" evidence="1">
    <location>
        <begin position="103"/>
        <end position="140"/>
    </location>
</feature>
<accession>A0ABR2G017</accession>
<proteinExistence type="predicted"/>
<reference evidence="2 3" key="1">
    <citation type="journal article" date="2024" name="G3 (Bethesda)">
        <title>Genome assembly of Hibiscus sabdariffa L. provides insights into metabolisms of medicinal natural products.</title>
        <authorList>
            <person name="Kim T."/>
        </authorList>
    </citation>
    <scope>NUCLEOTIDE SEQUENCE [LARGE SCALE GENOMIC DNA]</scope>
    <source>
        <strain evidence="2">TK-2024</strain>
        <tissue evidence="2">Old leaves</tissue>
    </source>
</reference>
<dbReference type="Proteomes" id="UP001472677">
    <property type="component" value="Unassembled WGS sequence"/>
</dbReference>
<evidence type="ECO:0000313" key="2">
    <source>
        <dbReference type="EMBL" id="KAK8589558.1"/>
    </source>
</evidence>